<gene>
    <name evidence="1" type="ORF">HMPREF1051_0295</name>
</gene>
<dbReference type="AlphaFoldDB" id="I2NRI1"/>
<dbReference type="EMBL" id="AJMT01000110">
    <property type="protein sequence ID" value="EIG28442.1"/>
    <property type="molecule type" value="Genomic_DNA"/>
</dbReference>
<proteinExistence type="predicted"/>
<accession>I2NRI1</accession>
<organism evidence="1 2">
    <name type="scientific">Neisseria sicca VK64</name>
    <dbReference type="NCBI Taxonomy" id="1095748"/>
    <lineage>
        <taxon>Bacteria</taxon>
        <taxon>Pseudomonadati</taxon>
        <taxon>Pseudomonadota</taxon>
        <taxon>Betaproteobacteria</taxon>
        <taxon>Neisseriales</taxon>
        <taxon>Neisseriaceae</taxon>
        <taxon>Neisseria</taxon>
    </lineage>
</organism>
<protein>
    <submittedName>
        <fullName evidence="1">Uncharacterized protein</fullName>
    </submittedName>
</protein>
<evidence type="ECO:0000313" key="2">
    <source>
        <dbReference type="Proteomes" id="UP000004473"/>
    </source>
</evidence>
<comment type="caution">
    <text evidence="1">The sequence shown here is derived from an EMBL/GenBank/DDBJ whole genome shotgun (WGS) entry which is preliminary data.</text>
</comment>
<reference evidence="1 2" key="1">
    <citation type="submission" date="2012-04" db="EMBL/GenBank/DDBJ databases">
        <authorList>
            <person name="Harkins D.M."/>
            <person name="Madupu R."/>
            <person name="Durkin A.S."/>
            <person name="Torralba M."/>
            <person name="Methe B."/>
            <person name="Sutton G.G."/>
            <person name="Nelson K.E."/>
        </authorList>
    </citation>
    <scope>NUCLEOTIDE SEQUENCE [LARGE SCALE GENOMIC DNA]</scope>
    <source>
        <strain evidence="1 2">VK64</strain>
    </source>
</reference>
<sequence>MAAFGFLPHHVYFSCRSIIGSLPNPDHPRILYQIKPL</sequence>
<evidence type="ECO:0000313" key="1">
    <source>
        <dbReference type="EMBL" id="EIG28442.1"/>
    </source>
</evidence>
<dbReference type="Proteomes" id="UP000004473">
    <property type="component" value="Unassembled WGS sequence"/>
</dbReference>
<name>I2NRI1_NEISI</name>